<organism evidence="3 4">
    <name type="scientific">Variovorax paradoxus</name>
    <dbReference type="NCBI Taxonomy" id="34073"/>
    <lineage>
        <taxon>Bacteria</taxon>
        <taxon>Pseudomonadati</taxon>
        <taxon>Pseudomonadota</taxon>
        <taxon>Betaproteobacteria</taxon>
        <taxon>Burkholderiales</taxon>
        <taxon>Comamonadaceae</taxon>
        <taxon>Variovorax</taxon>
    </lineage>
</organism>
<evidence type="ECO:0000259" key="2">
    <source>
        <dbReference type="Pfam" id="PF20434"/>
    </source>
</evidence>
<proteinExistence type="predicted"/>
<dbReference type="GO" id="GO:0016787">
    <property type="term" value="F:hydrolase activity"/>
    <property type="evidence" value="ECO:0007669"/>
    <property type="project" value="UniProtKB-KW"/>
</dbReference>
<reference evidence="3 4" key="1">
    <citation type="submission" date="2019-10" db="EMBL/GenBank/DDBJ databases">
        <title>Complete genome sequence of Variovorax paradoxus 5C-2.</title>
        <authorList>
            <person name="Gogoleva N.E."/>
            <person name="Balkin A.S."/>
        </authorList>
    </citation>
    <scope>NUCLEOTIDE SEQUENCE [LARGE SCALE GENOMIC DNA]</scope>
    <source>
        <strain evidence="3 4">5C-2</strain>
    </source>
</reference>
<dbReference type="SUPFAM" id="SSF53474">
    <property type="entry name" value="alpha/beta-Hydrolases"/>
    <property type="match status" value="1"/>
</dbReference>
<keyword evidence="1 3" id="KW-0378">Hydrolase</keyword>
<sequence>MSIGQSEAVVSIVRQLRALGAKFDPEVLAATRHIYRPLLVLAPAALERHDVAYGDHPRHKLDVYHPAGDCRAIVVNVHGGGFVAGDKNADDVFNCNIGRWLAAHGYAAVLPNYRLAPGHGWPAGAEDVQSVLRWVQSHRADLAPSPRPIVLWGQSAGACHVASWLFDPVAADGRMSDVAAVMLLSGFYSATSPLASGPRAYFGDDASRYSQRSPITHVRHVDVPIWLGVAELDPAPIAEQTYALAGAMTAALARSPDFHFFRGHNHASTVQSLGSPHEDAGSEILRFLGTL</sequence>
<evidence type="ECO:0000313" key="3">
    <source>
        <dbReference type="EMBL" id="QFZ85100.1"/>
    </source>
</evidence>
<dbReference type="InterPro" id="IPR029058">
    <property type="entry name" value="AB_hydrolase_fold"/>
</dbReference>
<dbReference type="Proteomes" id="UP000326780">
    <property type="component" value="Chromosome"/>
</dbReference>
<accession>A0A5Q0M5R6</accession>
<dbReference type="Pfam" id="PF20434">
    <property type="entry name" value="BD-FAE"/>
    <property type="match status" value="1"/>
</dbReference>
<evidence type="ECO:0000313" key="4">
    <source>
        <dbReference type="Proteomes" id="UP000326780"/>
    </source>
</evidence>
<dbReference type="Gene3D" id="3.40.50.1820">
    <property type="entry name" value="alpha/beta hydrolase"/>
    <property type="match status" value="1"/>
</dbReference>
<dbReference type="PANTHER" id="PTHR48081">
    <property type="entry name" value="AB HYDROLASE SUPERFAMILY PROTEIN C4A8.06C"/>
    <property type="match status" value="1"/>
</dbReference>
<feature type="domain" description="BD-FAE-like" evidence="2">
    <location>
        <begin position="61"/>
        <end position="163"/>
    </location>
</feature>
<dbReference type="InterPro" id="IPR050300">
    <property type="entry name" value="GDXG_lipolytic_enzyme"/>
</dbReference>
<gene>
    <name evidence="3" type="ORF">GFK26_21245</name>
</gene>
<evidence type="ECO:0000256" key="1">
    <source>
        <dbReference type="ARBA" id="ARBA00022801"/>
    </source>
</evidence>
<dbReference type="EMBL" id="CP045644">
    <property type="protein sequence ID" value="QFZ85100.1"/>
    <property type="molecule type" value="Genomic_DNA"/>
</dbReference>
<dbReference type="RefSeq" id="WP_153283718.1">
    <property type="nucleotide sequence ID" value="NZ_CP045644.1"/>
</dbReference>
<dbReference type="AlphaFoldDB" id="A0A5Q0M5R6"/>
<name>A0A5Q0M5R6_VARPD</name>
<dbReference type="InterPro" id="IPR049492">
    <property type="entry name" value="BD-FAE-like_dom"/>
</dbReference>
<protein>
    <submittedName>
        <fullName evidence="3">Alpha/beta hydrolase fold domain-containing protein</fullName>
    </submittedName>
</protein>